<dbReference type="InterPro" id="IPR055135">
    <property type="entry name" value="PRMT_dom"/>
</dbReference>
<dbReference type="Proteomes" id="UP000238479">
    <property type="component" value="Chromosome 1"/>
</dbReference>
<dbReference type="AlphaFoldDB" id="A0A2P6SAC3"/>
<dbReference type="InterPro" id="IPR029063">
    <property type="entry name" value="SAM-dependent_MTases_sf"/>
</dbReference>
<dbReference type="PANTHER" id="PTHR11006:SF89">
    <property type="entry name" value="PROTEIN ARGININE N-METHYLTRANSFERASE 3-RELATED"/>
    <property type="match status" value="1"/>
</dbReference>
<accession>A0A2P6SAC3</accession>
<comment type="caution">
    <text evidence="5">The sequence shown here is derived from an EMBL/GenBank/DDBJ whole genome shotgun (WGS) entry which is preliminary data.</text>
</comment>
<keyword evidence="6" id="KW-1185">Reference proteome</keyword>
<dbReference type="EC" id="2.1.1.-" evidence="5"/>
<dbReference type="Pfam" id="PF22528">
    <property type="entry name" value="PRMT_C"/>
    <property type="match status" value="1"/>
</dbReference>
<dbReference type="GO" id="GO:0016274">
    <property type="term" value="F:protein-arginine N-methyltransferase activity"/>
    <property type="evidence" value="ECO:0007669"/>
    <property type="project" value="InterPro"/>
</dbReference>
<dbReference type="Gene3D" id="2.70.160.11">
    <property type="entry name" value="Hnrnp arginine n-methyltransferase1"/>
    <property type="match status" value="1"/>
</dbReference>
<evidence type="ECO:0000256" key="3">
    <source>
        <dbReference type="ARBA" id="ARBA00022691"/>
    </source>
</evidence>
<evidence type="ECO:0000313" key="5">
    <source>
        <dbReference type="EMBL" id="PRQ55611.1"/>
    </source>
</evidence>
<evidence type="ECO:0000256" key="2">
    <source>
        <dbReference type="ARBA" id="ARBA00022679"/>
    </source>
</evidence>
<keyword evidence="1 5" id="KW-0489">Methyltransferase</keyword>
<feature type="domain" description="Protein arginine N-methyltransferase" evidence="4">
    <location>
        <begin position="74"/>
        <end position="169"/>
    </location>
</feature>
<keyword evidence="3" id="KW-0949">S-adenosyl-L-methionine</keyword>
<protein>
    <submittedName>
        <fullName evidence="5">Putative methyltransferase</fullName>
        <ecNumber evidence="5">2.1.1.-</ecNumber>
    </submittedName>
</protein>
<dbReference type="OMA" id="CAIEIPC"/>
<organism evidence="5 6">
    <name type="scientific">Rosa chinensis</name>
    <name type="common">China rose</name>
    <dbReference type="NCBI Taxonomy" id="74649"/>
    <lineage>
        <taxon>Eukaryota</taxon>
        <taxon>Viridiplantae</taxon>
        <taxon>Streptophyta</taxon>
        <taxon>Embryophyta</taxon>
        <taxon>Tracheophyta</taxon>
        <taxon>Spermatophyta</taxon>
        <taxon>Magnoliopsida</taxon>
        <taxon>eudicotyledons</taxon>
        <taxon>Gunneridae</taxon>
        <taxon>Pentapetalae</taxon>
        <taxon>rosids</taxon>
        <taxon>fabids</taxon>
        <taxon>Rosales</taxon>
        <taxon>Rosaceae</taxon>
        <taxon>Rosoideae</taxon>
        <taxon>Rosoideae incertae sedis</taxon>
        <taxon>Rosa</taxon>
    </lineage>
</organism>
<dbReference type="GO" id="GO:0005634">
    <property type="term" value="C:nucleus"/>
    <property type="evidence" value="ECO:0007669"/>
    <property type="project" value="TreeGrafter"/>
</dbReference>
<dbReference type="PANTHER" id="PTHR11006">
    <property type="entry name" value="PROTEIN ARGININE N-METHYLTRANSFERASE"/>
    <property type="match status" value="1"/>
</dbReference>
<proteinExistence type="predicted"/>
<keyword evidence="2 5" id="KW-0808">Transferase</keyword>
<evidence type="ECO:0000256" key="1">
    <source>
        <dbReference type="ARBA" id="ARBA00022603"/>
    </source>
</evidence>
<evidence type="ECO:0000313" key="6">
    <source>
        <dbReference type="Proteomes" id="UP000238479"/>
    </source>
</evidence>
<evidence type="ECO:0000259" key="4">
    <source>
        <dbReference type="Pfam" id="PF22528"/>
    </source>
</evidence>
<dbReference type="EMBL" id="PDCK01000039">
    <property type="protein sequence ID" value="PRQ55611.1"/>
    <property type="molecule type" value="Genomic_DNA"/>
</dbReference>
<reference evidence="5 6" key="1">
    <citation type="journal article" date="2018" name="Nat. Genet.">
        <title>The Rosa genome provides new insights in the design of modern roses.</title>
        <authorList>
            <person name="Bendahmane M."/>
        </authorList>
    </citation>
    <scope>NUCLEOTIDE SEQUENCE [LARGE SCALE GENOMIC DNA]</scope>
    <source>
        <strain evidence="6">cv. Old Blush</strain>
    </source>
</reference>
<dbReference type="GO" id="GO:0032259">
    <property type="term" value="P:methylation"/>
    <property type="evidence" value="ECO:0007669"/>
    <property type="project" value="UniProtKB-KW"/>
</dbReference>
<dbReference type="STRING" id="74649.A0A2P6SAC3"/>
<dbReference type="Gramene" id="PRQ55611">
    <property type="protein sequence ID" value="PRQ55611"/>
    <property type="gene ID" value="RchiOBHm_Chr1g0326481"/>
</dbReference>
<name>A0A2P6SAC3_ROSCH</name>
<dbReference type="GO" id="GO:0042054">
    <property type="term" value="F:histone methyltransferase activity"/>
    <property type="evidence" value="ECO:0007669"/>
    <property type="project" value="TreeGrafter"/>
</dbReference>
<gene>
    <name evidence="5" type="ORF">RchiOBHm_Chr1g0326481</name>
</gene>
<dbReference type="InterPro" id="IPR025799">
    <property type="entry name" value="Arg_MeTrfase"/>
</dbReference>
<sequence length="226" mass="25294">MGKPHQDLAVTYPKIFDVRSIFEGSYELCILTSILFYFCAIEIPCKLKWFGELDNICTSNSDQVDNDFLFFAAQTFDLVTMKPDEVDFTASVVLEPNCDGATSGSNDLKSETTWCYGVVLWFETGFTSRFCKEKPAVLSTSPYTPQTHWMQTILTFQEPIAVTSGESCMDRSAAVGTEVCPAARIQLCISIARASQHRNIDISLETTGIDPHSRKHSWPVQLFNLS</sequence>
<dbReference type="SUPFAM" id="SSF53335">
    <property type="entry name" value="S-adenosyl-L-methionine-dependent methyltransferases"/>
    <property type="match status" value="1"/>
</dbReference>